<dbReference type="Proteomes" id="UP000272400">
    <property type="component" value="Unassembled WGS sequence"/>
</dbReference>
<evidence type="ECO:0000256" key="1">
    <source>
        <dbReference type="SAM" id="MobiDB-lite"/>
    </source>
</evidence>
<gene>
    <name evidence="2" type="ORF">EDD29_1742</name>
</gene>
<comment type="caution">
    <text evidence="2">The sequence shown here is derived from an EMBL/GenBank/DDBJ whole genome shotgun (WGS) entry which is preliminary data.</text>
</comment>
<organism evidence="2 3">
    <name type="scientific">Actinocorallia herbida</name>
    <dbReference type="NCBI Taxonomy" id="58109"/>
    <lineage>
        <taxon>Bacteria</taxon>
        <taxon>Bacillati</taxon>
        <taxon>Actinomycetota</taxon>
        <taxon>Actinomycetes</taxon>
        <taxon>Streptosporangiales</taxon>
        <taxon>Thermomonosporaceae</taxon>
        <taxon>Actinocorallia</taxon>
    </lineage>
</organism>
<reference evidence="2 3" key="1">
    <citation type="submission" date="2018-11" db="EMBL/GenBank/DDBJ databases">
        <title>Sequencing the genomes of 1000 actinobacteria strains.</title>
        <authorList>
            <person name="Klenk H.-P."/>
        </authorList>
    </citation>
    <scope>NUCLEOTIDE SEQUENCE [LARGE SCALE GENOMIC DNA]</scope>
    <source>
        <strain evidence="2 3">DSM 44254</strain>
    </source>
</reference>
<accession>A0A3N1CSC3</accession>
<dbReference type="OrthoDB" id="289700at2"/>
<keyword evidence="3" id="KW-1185">Reference proteome</keyword>
<dbReference type="AlphaFoldDB" id="A0A3N1CSC3"/>
<evidence type="ECO:0000313" key="2">
    <source>
        <dbReference type="EMBL" id="ROO84222.1"/>
    </source>
</evidence>
<evidence type="ECO:0000313" key="3">
    <source>
        <dbReference type="Proteomes" id="UP000272400"/>
    </source>
</evidence>
<proteinExistence type="predicted"/>
<feature type="region of interest" description="Disordered" evidence="1">
    <location>
        <begin position="202"/>
        <end position="221"/>
    </location>
</feature>
<protein>
    <submittedName>
        <fullName evidence="2">Uncharacterized protein</fullName>
    </submittedName>
</protein>
<name>A0A3N1CSC3_9ACTN</name>
<dbReference type="EMBL" id="RJKE01000001">
    <property type="protein sequence ID" value="ROO84222.1"/>
    <property type="molecule type" value="Genomic_DNA"/>
</dbReference>
<sequence length="241" mass="26294">MWDVLRQDDNGNQVRVARHQTRVSALAQVLTFESGVPHKQMYWVDGPDEPQLATNRDLYLHLLRIGRDARAASWSLSALLRSLWKVGSSLRHEHGLEADQVGALFTAAAGSPPPPFDPAWSAKDLSLAGDPFTQSDWEKVLLSQIADLEDFVTTPARHVDGVAPAPRPEGSGPRATPARWRNFDPAAYLECAVAGTFGGWDVADGSRVPRDGGPSASPERELGEVPWLELSRLLVCGQLFA</sequence>